<name>A0A3E0WP70_9GAMM</name>
<gene>
    <name evidence="6" type="ORF">CAL65_16780</name>
</gene>
<protein>
    <recommendedName>
        <fullName evidence="3">Large ribosomal RNA subunit accumulation protein YceD</fullName>
    </recommendedName>
    <alternativeName>
        <fullName evidence="5">23S rRNA accumulation protein YceD</fullName>
    </alternativeName>
</protein>
<keyword evidence="4" id="KW-0690">Ribosome biogenesis</keyword>
<comment type="caution">
    <text evidence="6">The sequence shown here is derived from an EMBL/GenBank/DDBJ whole genome shotgun (WGS) entry which is preliminary data.</text>
</comment>
<dbReference type="Pfam" id="PF02620">
    <property type="entry name" value="YceD"/>
    <property type="match status" value="1"/>
</dbReference>
<dbReference type="GO" id="GO:0042254">
    <property type="term" value="P:ribosome biogenesis"/>
    <property type="evidence" value="ECO:0007669"/>
    <property type="project" value="UniProtKB-KW"/>
</dbReference>
<dbReference type="InterPro" id="IPR039255">
    <property type="entry name" value="YceD_bac"/>
</dbReference>
<evidence type="ECO:0000256" key="4">
    <source>
        <dbReference type="ARBA" id="ARBA00022517"/>
    </source>
</evidence>
<dbReference type="Proteomes" id="UP000256763">
    <property type="component" value="Unassembled WGS sequence"/>
</dbReference>
<proteinExistence type="inferred from homology"/>
<dbReference type="InterPro" id="IPR003772">
    <property type="entry name" value="YceD"/>
</dbReference>
<evidence type="ECO:0000313" key="6">
    <source>
        <dbReference type="EMBL" id="RFA33786.1"/>
    </source>
</evidence>
<comment type="similarity">
    <text evidence="2">Belongs to the DUF177 domain family.</text>
</comment>
<evidence type="ECO:0000313" key="7">
    <source>
        <dbReference type="Proteomes" id="UP000256763"/>
    </source>
</evidence>
<evidence type="ECO:0000256" key="2">
    <source>
        <dbReference type="ARBA" id="ARBA00010740"/>
    </source>
</evidence>
<dbReference type="GO" id="GO:0005829">
    <property type="term" value="C:cytosol"/>
    <property type="evidence" value="ECO:0007669"/>
    <property type="project" value="TreeGrafter"/>
</dbReference>
<sequence>MLATPLPEYLDPLRLADKNAELKGVLPLRLLRRLCDSLASDVGEAEVVLRFGRDQGGRPIVEGRVRAKVERICQRCLEACEESIDTQLLLGIVGSEAEAELLPSEYDPWLVSDRERTSTLIEDELILALPLLALHDKEIDCIPQEALSAGNGSIAETAQKRENPFAALADLKNRNHQD</sequence>
<dbReference type="PANTHER" id="PTHR38099:SF1">
    <property type="entry name" value="LARGE RIBOSOMAL RNA SUBUNIT ACCUMULATION PROTEIN YCED"/>
    <property type="match status" value="1"/>
</dbReference>
<dbReference type="AlphaFoldDB" id="A0A3E0WP70"/>
<dbReference type="PANTHER" id="PTHR38099">
    <property type="entry name" value="LARGE RIBOSOMAL RNA SUBUNIT ACCUMULATION PROTEIN YCED"/>
    <property type="match status" value="1"/>
</dbReference>
<dbReference type="EMBL" id="NFZW01000019">
    <property type="protein sequence ID" value="RFA33786.1"/>
    <property type="molecule type" value="Genomic_DNA"/>
</dbReference>
<keyword evidence="7" id="KW-1185">Reference proteome</keyword>
<evidence type="ECO:0000256" key="5">
    <source>
        <dbReference type="ARBA" id="ARBA00031841"/>
    </source>
</evidence>
<evidence type="ECO:0000256" key="3">
    <source>
        <dbReference type="ARBA" id="ARBA00015716"/>
    </source>
</evidence>
<comment type="function">
    <text evidence="1">Plays a role in synthesis, processing and/or stability of 23S rRNA.</text>
</comment>
<accession>A0A3E0WP70</accession>
<dbReference type="OrthoDB" id="9786771at2"/>
<reference evidence="7" key="1">
    <citation type="submission" date="2017-05" db="EMBL/GenBank/DDBJ databases">
        <authorList>
            <person name="Sharma S."/>
            <person name="Sidhu C."/>
            <person name="Pinnaka A.K."/>
        </authorList>
    </citation>
    <scope>NUCLEOTIDE SEQUENCE [LARGE SCALE GENOMIC DNA]</scope>
    <source>
        <strain evidence="7">AK93</strain>
    </source>
</reference>
<evidence type="ECO:0000256" key="1">
    <source>
        <dbReference type="ARBA" id="ARBA00002868"/>
    </source>
</evidence>
<organism evidence="6 7">
    <name type="scientific">Alkalilimnicola ehrlichii</name>
    <dbReference type="NCBI Taxonomy" id="351052"/>
    <lineage>
        <taxon>Bacteria</taxon>
        <taxon>Pseudomonadati</taxon>
        <taxon>Pseudomonadota</taxon>
        <taxon>Gammaproteobacteria</taxon>
        <taxon>Chromatiales</taxon>
        <taxon>Ectothiorhodospiraceae</taxon>
        <taxon>Alkalilimnicola</taxon>
    </lineage>
</organism>